<name>A0AAN8K7R7_PATCE</name>
<organism evidence="2 3">
    <name type="scientific">Patella caerulea</name>
    <name type="common">Rayed Mediterranean limpet</name>
    <dbReference type="NCBI Taxonomy" id="87958"/>
    <lineage>
        <taxon>Eukaryota</taxon>
        <taxon>Metazoa</taxon>
        <taxon>Spiralia</taxon>
        <taxon>Lophotrochozoa</taxon>
        <taxon>Mollusca</taxon>
        <taxon>Gastropoda</taxon>
        <taxon>Patellogastropoda</taxon>
        <taxon>Patelloidea</taxon>
        <taxon>Patellidae</taxon>
        <taxon>Patella</taxon>
    </lineage>
</organism>
<dbReference type="Proteomes" id="UP001347796">
    <property type="component" value="Unassembled WGS sequence"/>
</dbReference>
<feature type="region of interest" description="Disordered" evidence="1">
    <location>
        <begin position="56"/>
        <end position="79"/>
    </location>
</feature>
<sequence>MGCGASSKTTGPQIKEMEKYSTKQFLSNLIQTQTSLLLSEQNGGLCEMSSNDMVTPFVDFPSDSEDRDQNQPSTSRNCCRVSPCVSPPRDDLCFYPRDESDKRCQALTIISNIQNKQKLDTNIKKSELIKGSIY</sequence>
<protein>
    <submittedName>
        <fullName evidence="2">Uncharacterized protein</fullName>
    </submittedName>
</protein>
<gene>
    <name evidence="2" type="ORF">SNE40_005236</name>
</gene>
<evidence type="ECO:0000256" key="1">
    <source>
        <dbReference type="SAM" id="MobiDB-lite"/>
    </source>
</evidence>
<evidence type="ECO:0000313" key="2">
    <source>
        <dbReference type="EMBL" id="KAK6187148.1"/>
    </source>
</evidence>
<comment type="caution">
    <text evidence="2">The sequence shown here is derived from an EMBL/GenBank/DDBJ whole genome shotgun (WGS) entry which is preliminary data.</text>
</comment>
<dbReference type="AlphaFoldDB" id="A0AAN8K7R7"/>
<evidence type="ECO:0000313" key="3">
    <source>
        <dbReference type="Proteomes" id="UP001347796"/>
    </source>
</evidence>
<accession>A0AAN8K7R7</accession>
<dbReference type="EMBL" id="JAZGQO010000004">
    <property type="protein sequence ID" value="KAK6187148.1"/>
    <property type="molecule type" value="Genomic_DNA"/>
</dbReference>
<proteinExistence type="predicted"/>
<keyword evidence="3" id="KW-1185">Reference proteome</keyword>
<reference evidence="2 3" key="1">
    <citation type="submission" date="2024-01" db="EMBL/GenBank/DDBJ databases">
        <title>The genome of the rayed Mediterranean limpet Patella caerulea (Linnaeus, 1758).</title>
        <authorList>
            <person name="Anh-Thu Weber A."/>
            <person name="Halstead-Nussloch G."/>
        </authorList>
    </citation>
    <scope>NUCLEOTIDE SEQUENCE [LARGE SCALE GENOMIC DNA]</scope>
    <source>
        <strain evidence="2">AATW-2023a</strain>
        <tissue evidence="2">Whole specimen</tissue>
    </source>
</reference>